<dbReference type="Gene3D" id="1.10.357.10">
    <property type="entry name" value="Tetracycline Repressor, domain 2"/>
    <property type="match status" value="1"/>
</dbReference>
<dbReference type="EMBL" id="NFZW01000004">
    <property type="protein sequence ID" value="RFA38420.1"/>
    <property type="molecule type" value="Genomic_DNA"/>
</dbReference>
<dbReference type="Proteomes" id="UP000256763">
    <property type="component" value="Unassembled WGS sequence"/>
</dbReference>
<dbReference type="InterPro" id="IPR001647">
    <property type="entry name" value="HTH_TetR"/>
</dbReference>
<accession>A0A3E0WZG7</accession>
<dbReference type="Pfam" id="PF08362">
    <property type="entry name" value="TetR_C_3"/>
    <property type="match status" value="1"/>
</dbReference>
<dbReference type="PANTHER" id="PTHR30328:SF54">
    <property type="entry name" value="HTH-TYPE TRANSCRIPTIONAL REPRESSOR SCO4008"/>
    <property type="match status" value="1"/>
</dbReference>
<feature type="compositionally biased region" description="Basic residues" evidence="3">
    <location>
        <begin position="1"/>
        <end position="12"/>
    </location>
</feature>
<dbReference type="GO" id="GO:0003677">
    <property type="term" value="F:DNA binding"/>
    <property type="evidence" value="ECO:0007669"/>
    <property type="project" value="UniProtKB-UniRule"/>
</dbReference>
<dbReference type="InterPro" id="IPR036271">
    <property type="entry name" value="Tet_transcr_reg_TetR-rel_C_sf"/>
</dbReference>
<proteinExistence type="predicted"/>
<evidence type="ECO:0000256" key="1">
    <source>
        <dbReference type="ARBA" id="ARBA00023125"/>
    </source>
</evidence>
<dbReference type="GO" id="GO:0045892">
    <property type="term" value="P:negative regulation of DNA-templated transcription"/>
    <property type="evidence" value="ECO:0007669"/>
    <property type="project" value="InterPro"/>
</dbReference>
<organism evidence="5 6">
    <name type="scientific">Alkalilimnicola ehrlichii</name>
    <dbReference type="NCBI Taxonomy" id="351052"/>
    <lineage>
        <taxon>Bacteria</taxon>
        <taxon>Pseudomonadati</taxon>
        <taxon>Pseudomonadota</taxon>
        <taxon>Gammaproteobacteria</taxon>
        <taxon>Chromatiales</taxon>
        <taxon>Ectothiorhodospiraceae</taxon>
        <taxon>Alkalilimnicola</taxon>
    </lineage>
</organism>
<reference evidence="6" key="1">
    <citation type="submission" date="2017-05" db="EMBL/GenBank/DDBJ databases">
        <authorList>
            <person name="Sharma S."/>
            <person name="Sidhu C."/>
            <person name="Pinnaka A.K."/>
        </authorList>
    </citation>
    <scope>NUCLEOTIDE SEQUENCE [LARGE SCALE GENOMIC DNA]</scope>
    <source>
        <strain evidence="6">AK93</strain>
    </source>
</reference>
<keyword evidence="6" id="KW-1185">Reference proteome</keyword>
<dbReference type="SUPFAM" id="SSF46689">
    <property type="entry name" value="Homeodomain-like"/>
    <property type="match status" value="1"/>
</dbReference>
<dbReference type="PANTHER" id="PTHR30328">
    <property type="entry name" value="TRANSCRIPTIONAL REPRESSOR"/>
    <property type="match status" value="1"/>
</dbReference>
<dbReference type="SUPFAM" id="SSF48498">
    <property type="entry name" value="Tetracyclin repressor-like, C-terminal domain"/>
    <property type="match status" value="1"/>
</dbReference>
<gene>
    <name evidence="5" type="ORF">CAL65_06135</name>
</gene>
<feature type="DNA-binding region" description="H-T-H motif" evidence="2">
    <location>
        <begin position="61"/>
        <end position="80"/>
    </location>
</feature>
<feature type="domain" description="HTH tetR-type" evidence="4">
    <location>
        <begin position="38"/>
        <end position="98"/>
    </location>
</feature>
<feature type="region of interest" description="Disordered" evidence="3">
    <location>
        <begin position="1"/>
        <end position="28"/>
    </location>
</feature>
<dbReference type="Pfam" id="PF00440">
    <property type="entry name" value="TetR_N"/>
    <property type="match status" value="1"/>
</dbReference>
<evidence type="ECO:0000313" key="6">
    <source>
        <dbReference type="Proteomes" id="UP000256763"/>
    </source>
</evidence>
<evidence type="ECO:0000256" key="3">
    <source>
        <dbReference type="SAM" id="MobiDB-lite"/>
    </source>
</evidence>
<dbReference type="NCBIfam" id="NF011584">
    <property type="entry name" value="PRK15008.1"/>
    <property type="match status" value="1"/>
</dbReference>
<dbReference type="PROSITE" id="PS50977">
    <property type="entry name" value="HTH_TETR_2"/>
    <property type="match status" value="1"/>
</dbReference>
<dbReference type="PRINTS" id="PR00455">
    <property type="entry name" value="HTHTETR"/>
</dbReference>
<evidence type="ECO:0000256" key="2">
    <source>
        <dbReference type="PROSITE-ProRule" id="PRU00335"/>
    </source>
</evidence>
<comment type="caution">
    <text evidence="5">The sequence shown here is derived from an EMBL/GenBank/DDBJ whole genome shotgun (WGS) entry which is preliminary data.</text>
</comment>
<dbReference type="Gene3D" id="1.10.10.60">
    <property type="entry name" value="Homeodomain-like"/>
    <property type="match status" value="1"/>
</dbReference>
<dbReference type="InterPro" id="IPR009057">
    <property type="entry name" value="Homeodomain-like_sf"/>
</dbReference>
<evidence type="ECO:0000259" key="4">
    <source>
        <dbReference type="PROSITE" id="PS50977"/>
    </source>
</evidence>
<name>A0A3E0WZG7_9GAMM</name>
<dbReference type="InterPro" id="IPR013573">
    <property type="entry name" value="Tscrpt_reg_YcdC_C"/>
</dbReference>
<dbReference type="InterPro" id="IPR050109">
    <property type="entry name" value="HTH-type_TetR-like_transc_reg"/>
</dbReference>
<keyword evidence="1 2" id="KW-0238">DNA-binding</keyword>
<sequence length="233" mass="26352">MKKPSTRPRVAGRKASTPRARASQPSAATLRRRMKLVESKRSTILQAALKVFSQYGLHGTSLDRVATEADVSKTNLLYYFGSKDELYVSVLRELLDVWLTPLKTFSVEQDPLVAIGDYIRVKLELSRDHPEESRLFCMEVMQGAPLLLAELEQPLRELVEAKVKVIKAWIDSGKIAPVDPHHLIFSIWATTQHYADFQTQVKAVTGRTLEDPAFFEEVLQNLQALILNGLRPR</sequence>
<dbReference type="AlphaFoldDB" id="A0A3E0WZG7"/>
<evidence type="ECO:0000313" key="5">
    <source>
        <dbReference type="EMBL" id="RFA38420.1"/>
    </source>
</evidence>
<protein>
    <submittedName>
        <fullName evidence="5">Pyrimidine utilization regulatory protein R</fullName>
    </submittedName>
</protein>